<evidence type="ECO:0000256" key="7">
    <source>
        <dbReference type="RuleBase" id="RU363032"/>
    </source>
</evidence>
<evidence type="ECO:0000256" key="6">
    <source>
        <dbReference type="ARBA" id="ARBA00023136"/>
    </source>
</evidence>
<evidence type="ECO:0000259" key="8">
    <source>
        <dbReference type="PROSITE" id="PS50928"/>
    </source>
</evidence>
<feature type="transmembrane region" description="Helical" evidence="7">
    <location>
        <begin position="286"/>
        <end position="307"/>
    </location>
</feature>
<protein>
    <submittedName>
        <fullName evidence="9">ABC transporter permease</fullName>
    </submittedName>
</protein>
<keyword evidence="3" id="KW-1003">Cell membrane</keyword>
<feature type="transmembrane region" description="Helical" evidence="7">
    <location>
        <begin position="207"/>
        <end position="233"/>
    </location>
</feature>
<feature type="transmembrane region" description="Helical" evidence="7">
    <location>
        <begin position="21"/>
        <end position="44"/>
    </location>
</feature>
<keyword evidence="4 7" id="KW-0812">Transmembrane</keyword>
<evidence type="ECO:0000256" key="1">
    <source>
        <dbReference type="ARBA" id="ARBA00004651"/>
    </source>
</evidence>
<sequence length="670" mass="70673">MTDAALPAAAERRARPPLARLLWPALLVATIVLVSLPNGALPAWATKYPMAWQVPVAAWISTFMRWLMETASLGLFTVRDLTRGMAWVLDLPLSAAKALLAEGIGWGRGAEEVRLAPAIPWFSALIAGVAAAWAVGGLRLAALVGGGLLYLAVFGQWAGAMVTLASVLVSSVLGAAGGLLVGLACVRWKWAERAVSPLLDLAQTVPVFAYLLPMLILFGFGPVSAMIATIVYAMPPMVRVTILAIRAVPDEIRELGAMTGCTRAQLTWKMLVPSALPALMVGVNQVIMLSLNVVIIASMIGAGGLGFDVLSALRRLDIGAGLEAGLAITVLAILLDRFAQALAAGTAQAPERDEALAAARRRILFGALALAGALWLLAALKPGIATYPEALRLSTAPYWSDLVRWINVEFFQTLDAIRAFAFLNLLAPAKRFMLALPWPWVIALVAIAGFRLGGWRLGLGLAALSGFVAAVGLWPVAMLTVYLCGVAVLVAAAIGIPIGVAAATRPRLWRAVEAVIDLLQTLPSFVYLIPIVMLFRVGDFTALIAIVLYAVAPAIRYAAHGVARVPPTLIEAAVMNGCTRRQILTRVRVPLALPEILLGLNQTIMLALSMLVITALVGTRDLGQETYSALAKADVGKGLVAGLCVAVIAIVADRLVSASAAKLKRRMGQA</sequence>
<accession>A0A2W5KQ45</accession>
<dbReference type="PANTHER" id="PTHR47737:SF1">
    <property type="entry name" value="GLYCINE BETAINE_PROLINE BETAINE TRANSPORT SYSTEM PERMEASE PROTEIN PROW"/>
    <property type="match status" value="1"/>
</dbReference>
<dbReference type="GO" id="GO:0031460">
    <property type="term" value="P:glycine betaine transport"/>
    <property type="evidence" value="ECO:0007669"/>
    <property type="project" value="TreeGrafter"/>
</dbReference>
<evidence type="ECO:0000313" key="10">
    <source>
        <dbReference type="Proteomes" id="UP000249577"/>
    </source>
</evidence>
<feature type="transmembrane region" description="Helical" evidence="7">
    <location>
        <begin position="514"/>
        <end position="534"/>
    </location>
</feature>
<feature type="transmembrane region" description="Helical" evidence="7">
    <location>
        <begin position="457"/>
        <end position="474"/>
    </location>
</feature>
<dbReference type="EMBL" id="QFPN01000001">
    <property type="protein sequence ID" value="PZQ19222.1"/>
    <property type="molecule type" value="Genomic_DNA"/>
</dbReference>
<evidence type="ECO:0000256" key="3">
    <source>
        <dbReference type="ARBA" id="ARBA00022475"/>
    </source>
</evidence>
<evidence type="ECO:0000256" key="4">
    <source>
        <dbReference type="ARBA" id="ARBA00022692"/>
    </source>
</evidence>
<keyword evidence="6 7" id="KW-0472">Membrane</keyword>
<evidence type="ECO:0000313" key="9">
    <source>
        <dbReference type="EMBL" id="PZQ19222.1"/>
    </source>
</evidence>
<feature type="transmembrane region" description="Helical" evidence="7">
    <location>
        <begin position="638"/>
        <end position="656"/>
    </location>
</feature>
<feature type="domain" description="ABC transmembrane type-1" evidence="8">
    <location>
        <begin position="160"/>
        <end position="339"/>
    </location>
</feature>
<feature type="transmembrane region" description="Helical" evidence="7">
    <location>
        <begin position="596"/>
        <end position="618"/>
    </location>
</feature>
<reference evidence="9 10" key="1">
    <citation type="submission" date="2017-08" db="EMBL/GenBank/DDBJ databases">
        <title>Infants hospitalized years apart are colonized by the same room-sourced microbial strains.</title>
        <authorList>
            <person name="Brooks B."/>
            <person name="Olm M.R."/>
            <person name="Firek B.A."/>
            <person name="Baker R."/>
            <person name="Thomas B.C."/>
            <person name="Morowitz M.J."/>
            <person name="Banfield J.F."/>
        </authorList>
    </citation>
    <scope>NUCLEOTIDE SEQUENCE [LARGE SCALE GENOMIC DNA]</scope>
    <source>
        <strain evidence="9">S2_005_003_R2_43</strain>
    </source>
</reference>
<dbReference type="GO" id="GO:0015226">
    <property type="term" value="F:carnitine transmembrane transporter activity"/>
    <property type="evidence" value="ECO:0007669"/>
    <property type="project" value="TreeGrafter"/>
</dbReference>
<dbReference type="Gene3D" id="1.10.3720.10">
    <property type="entry name" value="MetI-like"/>
    <property type="match status" value="2"/>
</dbReference>
<comment type="similarity">
    <text evidence="7">Belongs to the binding-protein-dependent transport system permease family.</text>
</comment>
<keyword evidence="5 7" id="KW-1133">Transmembrane helix</keyword>
<dbReference type="AlphaFoldDB" id="A0A2W5KQ45"/>
<dbReference type="SUPFAM" id="SSF161098">
    <property type="entry name" value="MetI-like"/>
    <property type="match status" value="2"/>
</dbReference>
<comment type="caution">
    <text evidence="9">The sequence shown here is derived from an EMBL/GenBank/DDBJ whole genome shotgun (WGS) entry which is preliminary data.</text>
</comment>
<name>A0A2W5KQ45_ANCNO</name>
<dbReference type="GO" id="GO:0005275">
    <property type="term" value="F:amine transmembrane transporter activity"/>
    <property type="evidence" value="ECO:0007669"/>
    <property type="project" value="TreeGrafter"/>
</dbReference>
<dbReference type="GO" id="GO:0043190">
    <property type="term" value="C:ATP-binding cassette (ABC) transporter complex"/>
    <property type="evidence" value="ECO:0007669"/>
    <property type="project" value="TreeGrafter"/>
</dbReference>
<feature type="transmembrane region" description="Helical" evidence="7">
    <location>
        <begin position="363"/>
        <end position="384"/>
    </location>
</feature>
<dbReference type="CDD" id="cd06261">
    <property type="entry name" value="TM_PBP2"/>
    <property type="match status" value="2"/>
</dbReference>
<dbReference type="Pfam" id="PF00528">
    <property type="entry name" value="BPD_transp_1"/>
    <property type="match status" value="2"/>
</dbReference>
<comment type="subcellular location">
    <subcellularLocation>
        <location evidence="1 7">Cell membrane</location>
        <topology evidence="1 7">Multi-pass membrane protein</topology>
    </subcellularLocation>
</comment>
<feature type="transmembrane region" description="Helical" evidence="7">
    <location>
        <begin position="432"/>
        <end position="450"/>
    </location>
</feature>
<keyword evidence="2 7" id="KW-0813">Transport</keyword>
<gene>
    <name evidence="9" type="ORF">DI565_02280</name>
</gene>
<dbReference type="InterPro" id="IPR000515">
    <property type="entry name" value="MetI-like"/>
</dbReference>
<dbReference type="PANTHER" id="PTHR47737">
    <property type="entry name" value="GLYCINE BETAINE/PROLINE BETAINE TRANSPORT SYSTEM PERMEASE PROTEIN PROW"/>
    <property type="match status" value="1"/>
</dbReference>
<feature type="transmembrane region" description="Helical" evidence="7">
    <location>
        <begin position="140"/>
        <end position="158"/>
    </location>
</feature>
<feature type="transmembrane region" description="Helical" evidence="7">
    <location>
        <begin position="540"/>
        <end position="559"/>
    </location>
</feature>
<feature type="transmembrane region" description="Helical" evidence="7">
    <location>
        <begin position="480"/>
        <end position="502"/>
    </location>
</feature>
<organism evidence="9 10">
    <name type="scientific">Ancylobacter novellus</name>
    <name type="common">Thiobacillus novellus</name>
    <dbReference type="NCBI Taxonomy" id="921"/>
    <lineage>
        <taxon>Bacteria</taxon>
        <taxon>Pseudomonadati</taxon>
        <taxon>Pseudomonadota</taxon>
        <taxon>Alphaproteobacteria</taxon>
        <taxon>Hyphomicrobiales</taxon>
        <taxon>Xanthobacteraceae</taxon>
        <taxon>Ancylobacter</taxon>
    </lineage>
</organism>
<proteinExistence type="inferred from homology"/>
<dbReference type="PROSITE" id="PS50928">
    <property type="entry name" value="ABC_TM1"/>
    <property type="match status" value="2"/>
</dbReference>
<dbReference type="Proteomes" id="UP000249577">
    <property type="component" value="Unassembled WGS sequence"/>
</dbReference>
<evidence type="ECO:0000256" key="5">
    <source>
        <dbReference type="ARBA" id="ARBA00022989"/>
    </source>
</evidence>
<dbReference type="GO" id="GO:0015871">
    <property type="term" value="P:choline transport"/>
    <property type="evidence" value="ECO:0007669"/>
    <property type="project" value="TreeGrafter"/>
</dbReference>
<feature type="transmembrane region" description="Helical" evidence="7">
    <location>
        <begin position="118"/>
        <end position="135"/>
    </location>
</feature>
<evidence type="ECO:0000256" key="2">
    <source>
        <dbReference type="ARBA" id="ARBA00022448"/>
    </source>
</evidence>
<dbReference type="InterPro" id="IPR035906">
    <property type="entry name" value="MetI-like_sf"/>
</dbReference>
<feature type="domain" description="ABC transmembrane type-1" evidence="8">
    <location>
        <begin position="477"/>
        <end position="656"/>
    </location>
</feature>
<feature type="transmembrane region" description="Helical" evidence="7">
    <location>
        <begin position="164"/>
        <end position="186"/>
    </location>
</feature>